<name>A0A5C6E2S0_9BACT</name>
<evidence type="ECO:0000313" key="2">
    <source>
        <dbReference type="EMBL" id="TWU41911.1"/>
    </source>
</evidence>
<dbReference type="RefSeq" id="WP_146524066.1">
    <property type="nucleotide sequence ID" value="NZ_SJPV01000001.1"/>
</dbReference>
<comment type="caution">
    <text evidence="2">The sequence shown here is derived from an EMBL/GenBank/DDBJ whole genome shotgun (WGS) entry which is preliminary data.</text>
</comment>
<evidence type="ECO:0000313" key="3">
    <source>
        <dbReference type="Proteomes" id="UP000319143"/>
    </source>
</evidence>
<sequence length="163" mass="18001">MQAKDAIRSAMNLSNLVYKSYLSDFEDAELMCRPGPGCNHMAWQTGHLIASEVSLLSTVFPKDAVELPQGFAEAHSKETAESDDPAAFLTKQEYMSLMETVREQTLAVLDRATDEELSAASPEAFRTWCPTVGDMFVLIGSHPLMHAGQIVPIRRQLGKPVLF</sequence>
<organism evidence="2 3">
    <name type="scientific">Novipirellula artificiosorum</name>
    <dbReference type="NCBI Taxonomy" id="2528016"/>
    <lineage>
        <taxon>Bacteria</taxon>
        <taxon>Pseudomonadati</taxon>
        <taxon>Planctomycetota</taxon>
        <taxon>Planctomycetia</taxon>
        <taxon>Pirellulales</taxon>
        <taxon>Pirellulaceae</taxon>
        <taxon>Novipirellula</taxon>
    </lineage>
</organism>
<accession>A0A5C6E2S0</accession>
<dbReference type="EMBL" id="SJPV01000001">
    <property type="protein sequence ID" value="TWU41911.1"/>
    <property type="molecule type" value="Genomic_DNA"/>
</dbReference>
<dbReference type="OrthoDB" id="267642at2"/>
<feature type="domain" description="DinB-like" evidence="1">
    <location>
        <begin position="20"/>
        <end position="150"/>
    </location>
</feature>
<keyword evidence="3" id="KW-1185">Reference proteome</keyword>
<gene>
    <name evidence="2" type="ORF">Poly41_02040</name>
</gene>
<dbReference type="SUPFAM" id="SSF109854">
    <property type="entry name" value="DinB/YfiT-like putative metalloenzymes"/>
    <property type="match status" value="1"/>
</dbReference>
<dbReference type="Gene3D" id="1.20.120.450">
    <property type="entry name" value="dinb family like domain"/>
    <property type="match status" value="1"/>
</dbReference>
<dbReference type="Pfam" id="PF12867">
    <property type="entry name" value="DinB_2"/>
    <property type="match status" value="1"/>
</dbReference>
<evidence type="ECO:0000259" key="1">
    <source>
        <dbReference type="Pfam" id="PF12867"/>
    </source>
</evidence>
<dbReference type="AlphaFoldDB" id="A0A5C6E2S0"/>
<reference evidence="2 3" key="1">
    <citation type="submission" date="2019-02" db="EMBL/GenBank/DDBJ databases">
        <title>Deep-cultivation of Planctomycetes and their phenomic and genomic characterization uncovers novel biology.</title>
        <authorList>
            <person name="Wiegand S."/>
            <person name="Jogler M."/>
            <person name="Boedeker C."/>
            <person name="Pinto D."/>
            <person name="Vollmers J."/>
            <person name="Rivas-Marin E."/>
            <person name="Kohn T."/>
            <person name="Peeters S.H."/>
            <person name="Heuer A."/>
            <person name="Rast P."/>
            <person name="Oberbeckmann S."/>
            <person name="Bunk B."/>
            <person name="Jeske O."/>
            <person name="Meyerdierks A."/>
            <person name="Storesund J.E."/>
            <person name="Kallscheuer N."/>
            <person name="Luecker S."/>
            <person name="Lage O.M."/>
            <person name="Pohl T."/>
            <person name="Merkel B.J."/>
            <person name="Hornburger P."/>
            <person name="Mueller R.-W."/>
            <person name="Bruemmer F."/>
            <person name="Labrenz M."/>
            <person name="Spormann A.M."/>
            <person name="Op Den Camp H."/>
            <person name="Overmann J."/>
            <person name="Amann R."/>
            <person name="Jetten M.S.M."/>
            <person name="Mascher T."/>
            <person name="Medema M.H."/>
            <person name="Devos D.P."/>
            <person name="Kaster A.-K."/>
            <person name="Ovreas L."/>
            <person name="Rohde M."/>
            <person name="Galperin M.Y."/>
            <person name="Jogler C."/>
        </authorList>
    </citation>
    <scope>NUCLEOTIDE SEQUENCE [LARGE SCALE GENOMIC DNA]</scope>
    <source>
        <strain evidence="2 3">Poly41</strain>
    </source>
</reference>
<dbReference type="Proteomes" id="UP000319143">
    <property type="component" value="Unassembled WGS sequence"/>
</dbReference>
<dbReference type="InterPro" id="IPR034660">
    <property type="entry name" value="DinB/YfiT-like"/>
</dbReference>
<dbReference type="InterPro" id="IPR024775">
    <property type="entry name" value="DinB-like"/>
</dbReference>
<protein>
    <submittedName>
        <fullName evidence="2">DinB superfamily protein</fullName>
    </submittedName>
</protein>
<proteinExistence type="predicted"/>